<keyword evidence="2" id="KW-0813">Transport</keyword>
<dbReference type="GO" id="GO:0031201">
    <property type="term" value="C:SNARE complex"/>
    <property type="evidence" value="ECO:0007669"/>
    <property type="project" value="TreeGrafter"/>
</dbReference>
<evidence type="ECO:0000256" key="1">
    <source>
        <dbReference type="ARBA" id="ARBA00005396"/>
    </source>
</evidence>
<comment type="caution">
    <text evidence="8">The sequence shown here is derived from an EMBL/GenBank/DDBJ whole genome shotgun (WGS) entry which is preliminary data.</text>
</comment>
<dbReference type="PANTHER" id="PTHR16705:SF7">
    <property type="entry name" value="COMPLEXIN-4"/>
    <property type="match status" value="1"/>
</dbReference>
<evidence type="ECO:0000256" key="6">
    <source>
        <dbReference type="ARBA" id="ARBA00034103"/>
    </source>
</evidence>
<evidence type="ECO:0000256" key="4">
    <source>
        <dbReference type="ARBA" id="ARBA00022775"/>
    </source>
</evidence>
<name>A0A1V4JGP5_PATFA</name>
<dbReference type="STRING" id="372326.A0A1V4JGP5"/>
<keyword evidence="3" id="KW-0268">Exocytosis</keyword>
<comment type="similarity">
    <text evidence="1">Belongs to the complexin/synaphin family.</text>
</comment>
<keyword evidence="9" id="KW-1185">Reference proteome</keyword>
<dbReference type="GO" id="GO:0016079">
    <property type="term" value="P:synaptic vesicle exocytosis"/>
    <property type="evidence" value="ECO:0007669"/>
    <property type="project" value="TreeGrafter"/>
</dbReference>
<evidence type="ECO:0000256" key="7">
    <source>
        <dbReference type="SAM" id="MobiDB-lite"/>
    </source>
</evidence>
<dbReference type="PANTHER" id="PTHR16705">
    <property type="entry name" value="COMPLEXIN"/>
    <property type="match status" value="1"/>
</dbReference>
<sequence length="205" mass="23018">MTASWNFPNCPVTHWIKGNLPTAQLKSCPACSRSESNRFGLEIVFMAFLMKSMLSNQVKNLGLGGGGEESKEESAPSDPAAAAGMTREEYEEYQKQMVEEKMERDAAFAQKKAERACLRVHLREKYRLPKSELDENQIQMAGDDVGLPEDLQKMVAEDQVEEEDKDSILGQLQNIQNMDMDAIKEKAQATFTEMKQAAEQKCAVM</sequence>
<comment type="subcellular location">
    <subcellularLocation>
        <location evidence="6">Synapse</location>
    </subcellularLocation>
</comment>
<evidence type="ECO:0000313" key="9">
    <source>
        <dbReference type="Proteomes" id="UP000190648"/>
    </source>
</evidence>
<dbReference type="GO" id="GO:0019905">
    <property type="term" value="F:syntaxin binding"/>
    <property type="evidence" value="ECO:0007669"/>
    <property type="project" value="InterPro"/>
</dbReference>
<evidence type="ECO:0000313" key="8">
    <source>
        <dbReference type="EMBL" id="OPJ71371.1"/>
    </source>
</evidence>
<dbReference type="Proteomes" id="UP000190648">
    <property type="component" value="Unassembled WGS sequence"/>
</dbReference>
<organism evidence="8 9">
    <name type="scientific">Patagioenas fasciata monilis</name>
    <dbReference type="NCBI Taxonomy" id="372326"/>
    <lineage>
        <taxon>Eukaryota</taxon>
        <taxon>Metazoa</taxon>
        <taxon>Chordata</taxon>
        <taxon>Craniata</taxon>
        <taxon>Vertebrata</taxon>
        <taxon>Euteleostomi</taxon>
        <taxon>Archelosauria</taxon>
        <taxon>Archosauria</taxon>
        <taxon>Dinosauria</taxon>
        <taxon>Saurischia</taxon>
        <taxon>Theropoda</taxon>
        <taxon>Coelurosauria</taxon>
        <taxon>Aves</taxon>
        <taxon>Neognathae</taxon>
        <taxon>Neoaves</taxon>
        <taxon>Columbimorphae</taxon>
        <taxon>Columbiformes</taxon>
        <taxon>Columbidae</taxon>
        <taxon>Patagioenas</taxon>
    </lineage>
</organism>
<proteinExistence type="inferred from homology"/>
<protein>
    <submittedName>
        <fullName evidence="8">Complexin-4</fullName>
    </submittedName>
</protein>
<dbReference type="Pfam" id="PF05835">
    <property type="entry name" value="Synaphin"/>
    <property type="match status" value="1"/>
</dbReference>
<dbReference type="EMBL" id="LSYS01007601">
    <property type="protein sequence ID" value="OPJ71371.1"/>
    <property type="molecule type" value="Genomic_DNA"/>
</dbReference>
<reference evidence="8 9" key="1">
    <citation type="submission" date="2016-02" db="EMBL/GenBank/DDBJ databases">
        <title>Band-tailed pigeon sequencing and assembly.</title>
        <authorList>
            <person name="Soares A.E."/>
            <person name="Novak B.J."/>
            <person name="Rice E.S."/>
            <person name="O'Connell B."/>
            <person name="Chang D."/>
            <person name="Weber S."/>
            <person name="Shapiro B."/>
        </authorList>
    </citation>
    <scope>NUCLEOTIDE SEQUENCE [LARGE SCALE GENOMIC DNA]</scope>
    <source>
        <strain evidence="8">BTP2013</strain>
        <tissue evidence="8">Blood</tissue>
    </source>
</reference>
<keyword evidence="5" id="KW-0770">Synapse</keyword>
<evidence type="ECO:0000256" key="3">
    <source>
        <dbReference type="ARBA" id="ARBA00022483"/>
    </source>
</evidence>
<dbReference type="InterPro" id="IPR008849">
    <property type="entry name" value="Synaphin"/>
</dbReference>
<dbReference type="GO" id="GO:0046928">
    <property type="term" value="P:regulation of neurotransmitter secretion"/>
    <property type="evidence" value="ECO:0007669"/>
    <property type="project" value="TreeGrafter"/>
</dbReference>
<dbReference type="CDD" id="cd22809">
    <property type="entry name" value="Complexin_NTD_CPLX_III_IV"/>
    <property type="match status" value="1"/>
</dbReference>
<keyword evidence="4" id="KW-0532">Neurotransmitter transport</keyword>
<gene>
    <name evidence="8" type="primary">CPLX4</name>
    <name evidence="8" type="ORF">AV530_007906</name>
</gene>
<feature type="region of interest" description="Disordered" evidence="7">
    <location>
        <begin position="63"/>
        <end position="86"/>
    </location>
</feature>
<dbReference type="GO" id="GO:0043195">
    <property type="term" value="C:terminal bouton"/>
    <property type="evidence" value="ECO:0007669"/>
    <property type="project" value="TreeGrafter"/>
</dbReference>
<evidence type="ECO:0000256" key="2">
    <source>
        <dbReference type="ARBA" id="ARBA00022448"/>
    </source>
</evidence>
<accession>A0A1V4JGP5</accession>
<dbReference type="AlphaFoldDB" id="A0A1V4JGP5"/>
<evidence type="ECO:0000256" key="5">
    <source>
        <dbReference type="ARBA" id="ARBA00023018"/>
    </source>
</evidence>
<dbReference type="OrthoDB" id="9942329at2759"/>